<dbReference type="Gramene" id="TVU44625">
    <property type="protein sequence ID" value="TVU44625"/>
    <property type="gene ID" value="EJB05_04071"/>
</dbReference>
<accession>A0A5J9W9P8</accession>
<keyword evidence="1" id="KW-0472">Membrane</keyword>
<comment type="caution">
    <text evidence="2">The sequence shown here is derived from an EMBL/GenBank/DDBJ whole genome shotgun (WGS) entry which is preliminary data.</text>
</comment>
<gene>
    <name evidence="2" type="ORF">EJB05_04071</name>
</gene>
<reference evidence="2 3" key="1">
    <citation type="journal article" date="2019" name="Sci. Rep.">
        <title>A high-quality genome of Eragrostis curvula grass provides insights into Poaceae evolution and supports new strategies to enhance forage quality.</title>
        <authorList>
            <person name="Carballo J."/>
            <person name="Santos B.A.C.M."/>
            <person name="Zappacosta D."/>
            <person name="Garbus I."/>
            <person name="Selva J.P."/>
            <person name="Gallo C.A."/>
            <person name="Diaz A."/>
            <person name="Albertini E."/>
            <person name="Caccamo M."/>
            <person name="Echenique V."/>
        </authorList>
    </citation>
    <scope>NUCLEOTIDE SEQUENCE [LARGE SCALE GENOMIC DNA]</scope>
    <source>
        <strain evidence="3">cv. Victoria</strain>
        <tissue evidence="2">Leaf</tissue>
    </source>
</reference>
<name>A0A5J9W9P8_9POAL</name>
<evidence type="ECO:0000256" key="1">
    <source>
        <dbReference type="SAM" id="Phobius"/>
    </source>
</evidence>
<keyword evidence="1" id="KW-0812">Transmembrane</keyword>
<dbReference type="Proteomes" id="UP000324897">
    <property type="component" value="Chromosome 5"/>
</dbReference>
<keyword evidence="3" id="KW-1185">Reference proteome</keyword>
<feature type="transmembrane region" description="Helical" evidence="1">
    <location>
        <begin position="21"/>
        <end position="42"/>
    </location>
</feature>
<dbReference type="AlphaFoldDB" id="A0A5J9W9P8"/>
<proteinExistence type="predicted"/>
<organism evidence="2 3">
    <name type="scientific">Eragrostis curvula</name>
    <name type="common">weeping love grass</name>
    <dbReference type="NCBI Taxonomy" id="38414"/>
    <lineage>
        <taxon>Eukaryota</taxon>
        <taxon>Viridiplantae</taxon>
        <taxon>Streptophyta</taxon>
        <taxon>Embryophyta</taxon>
        <taxon>Tracheophyta</taxon>
        <taxon>Spermatophyta</taxon>
        <taxon>Magnoliopsida</taxon>
        <taxon>Liliopsida</taxon>
        <taxon>Poales</taxon>
        <taxon>Poaceae</taxon>
        <taxon>PACMAD clade</taxon>
        <taxon>Chloridoideae</taxon>
        <taxon>Eragrostideae</taxon>
        <taxon>Eragrostidinae</taxon>
        <taxon>Eragrostis</taxon>
    </lineage>
</organism>
<sequence length="55" mass="6137">MRYKEASEHVHGRTSGEALNWTLGSCWLVKFPCIIVLMGFSLSVDCTNFGFGNIL</sequence>
<protein>
    <submittedName>
        <fullName evidence="2">Uncharacterized protein</fullName>
    </submittedName>
</protein>
<evidence type="ECO:0000313" key="2">
    <source>
        <dbReference type="EMBL" id="TVU44625.1"/>
    </source>
</evidence>
<dbReference type="EMBL" id="RWGY01000004">
    <property type="protein sequence ID" value="TVU44625.1"/>
    <property type="molecule type" value="Genomic_DNA"/>
</dbReference>
<evidence type="ECO:0000313" key="3">
    <source>
        <dbReference type="Proteomes" id="UP000324897"/>
    </source>
</evidence>
<keyword evidence="1" id="KW-1133">Transmembrane helix</keyword>